<reference evidence="1 2" key="1">
    <citation type="submission" date="2019-10" db="EMBL/GenBank/DDBJ databases">
        <title>Dictyobacter vulcani sp. nov., within the class Ktedonobacteria, isolated from soil of volcanic Mt. Zao.</title>
        <authorList>
            <person name="Zheng Y."/>
            <person name="Wang C.M."/>
            <person name="Sakai Y."/>
            <person name="Abe K."/>
            <person name="Yokota A."/>
            <person name="Yabe S."/>
        </authorList>
    </citation>
    <scope>NUCLEOTIDE SEQUENCE [LARGE SCALE GENOMIC DNA]</scope>
    <source>
        <strain evidence="1 2">W12</strain>
    </source>
</reference>
<evidence type="ECO:0000313" key="2">
    <source>
        <dbReference type="Proteomes" id="UP000326912"/>
    </source>
</evidence>
<dbReference type="AlphaFoldDB" id="A0A5J4KTJ0"/>
<dbReference type="EMBL" id="BKZW01000002">
    <property type="protein sequence ID" value="GER89800.1"/>
    <property type="molecule type" value="Genomic_DNA"/>
</dbReference>
<name>A0A5J4KTJ0_9CHLR</name>
<sequence length="82" mass="9216">MEQSLIAIGYTQSMANLIAGDFKIIVPMILKELGIERVAKIIASSQKEYGLNDTWLTTTLSKAVVEWAQHELNKYKQSDSSR</sequence>
<keyword evidence="2" id="KW-1185">Reference proteome</keyword>
<dbReference type="Proteomes" id="UP000326912">
    <property type="component" value="Unassembled WGS sequence"/>
</dbReference>
<evidence type="ECO:0000313" key="1">
    <source>
        <dbReference type="EMBL" id="GER89800.1"/>
    </source>
</evidence>
<comment type="caution">
    <text evidence="1">The sequence shown here is derived from an EMBL/GenBank/DDBJ whole genome shotgun (WGS) entry which is preliminary data.</text>
</comment>
<protein>
    <submittedName>
        <fullName evidence="1">Uncharacterized protein</fullName>
    </submittedName>
</protein>
<organism evidence="1 2">
    <name type="scientific">Dictyobacter vulcani</name>
    <dbReference type="NCBI Taxonomy" id="2607529"/>
    <lineage>
        <taxon>Bacteria</taxon>
        <taxon>Bacillati</taxon>
        <taxon>Chloroflexota</taxon>
        <taxon>Ktedonobacteria</taxon>
        <taxon>Ktedonobacterales</taxon>
        <taxon>Dictyobacteraceae</taxon>
        <taxon>Dictyobacter</taxon>
    </lineage>
</organism>
<gene>
    <name evidence="1" type="ORF">KDW_39620</name>
</gene>
<proteinExistence type="predicted"/>
<accession>A0A5J4KTJ0</accession>